<organism evidence="2 5">
    <name type="scientific">Bacteroides finegoldii</name>
    <dbReference type="NCBI Taxonomy" id="338188"/>
    <lineage>
        <taxon>Bacteria</taxon>
        <taxon>Pseudomonadati</taxon>
        <taxon>Bacteroidota</taxon>
        <taxon>Bacteroidia</taxon>
        <taxon>Bacteroidales</taxon>
        <taxon>Bacteroidaceae</taxon>
        <taxon>Bacteroides</taxon>
    </lineage>
</organism>
<dbReference type="Proteomes" id="UP000440198">
    <property type="component" value="Unassembled WGS sequence"/>
</dbReference>
<evidence type="ECO:0000313" key="2">
    <source>
        <dbReference type="EMBL" id="CUO00394.1"/>
    </source>
</evidence>
<keyword evidence="7" id="KW-1185">Reference proteome</keyword>
<proteinExistence type="predicted"/>
<dbReference type="Proteomes" id="UP000421791">
    <property type="component" value="Unassembled WGS sequence"/>
</dbReference>
<evidence type="ECO:0000313" key="7">
    <source>
        <dbReference type="Proteomes" id="UP000440198"/>
    </source>
</evidence>
<dbReference type="EMBL" id="VWAG01000047">
    <property type="protein sequence ID" value="KAA5253410.1"/>
    <property type="molecule type" value="Genomic_DNA"/>
</dbReference>
<evidence type="ECO:0000313" key="5">
    <source>
        <dbReference type="Proteomes" id="UP000095517"/>
    </source>
</evidence>
<gene>
    <name evidence="2" type="ORF">ERS852397_01192</name>
    <name evidence="4" type="ORF">F2Z09_17995</name>
    <name evidence="3" type="ORF">F2Z22_12795</name>
</gene>
<dbReference type="InterPro" id="IPR046768">
    <property type="entry name" value="ExoX-like_C"/>
</dbReference>
<accession>A0A174BI56</accession>
<dbReference type="GeneID" id="92989624"/>
<sequence>MANPRLPGISENEQALLYAKLNEYNRGRASFKEAGVYLVVLPRPGKPNYSLWLYSPLPEKQSILYIHDLSPDINESLRMASTMFYYSRRCLILVDYNEKRMQSNGDDLIFFGKYRGHFLHEILKVDPAYLSWIAYKFTPRIPKQERFVKIAQAYHSVHLDLMQRKSKEKHSVSRYLGELGEKLTDLRLKVIRVRLEDDPYKTRINGTVPQFFVKQVLTLADASGNLVIMSIPSKNPSAVSCTLSGIEHEYRPGEIIYVASARVSRRYESYGSKYTRISHVKLVMTTTV</sequence>
<evidence type="ECO:0000313" key="3">
    <source>
        <dbReference type="EMBL" id="KAA5229713.1"/>
    </source>
</evidence>
<dbReference type="STRING" id="338188.ERS852397_01192"/>
<feature type="domain" description="Exodeoxyribonuclease X-like C-terminal" evidence="1">
    <location>
        <begin position="111"/>
        <end position="134"/>
    </location>
</feature>
<dbReference type="AlphaFoldDB" id="A0A174BI56"/>
<dbReference type="EMBL" id="VWAK01000020">
    <property type="protein sequence ID" value="KAA5229713.1"/>
    <property type="molecule type" value="Genomic_DNA"/>
</dbReference>
<name>A0A174BI56_9BACE</name>
<evidence type="ECO:0000313" key="6">
    <source>
        <dbReference type="Proteomes" id="UP000421791"/>
    </source>
</evidence>
<dbReference type="RefSeq" id="WP_007749443.1">
    <property type="nucleotide sequence ID" value="NZ_CABIXA010000005.1"/>
</dbReference>
<reference evidence="2 5" key="1">
    <citation type="submission" date="2015-09" db="EMBL/GenBank/DDBJ databases">
        <authorList>
            <consortium name="Pathogen Informatics"/>
        </authorList>
    </citation>
    <scope>NUCLEOTIDE SEQUENCE [LARGE SCALE GENOMIC DNA]</scope>
    <source>
        <strain evidence="2 5">2789STDY5608840</strain>
    </source>
</reference>
<reference evidence="6 7" key="2">
    <citation type="journal article" date="2019" name="Nat. Med.">
        <title>A library of human gut bacterial isolates paired with longitudinal multiomics data enables mechanistic microbiome research.</title>
        <authorList>
            <person name="Poyet M."/>
            <person name="Groussin M."/>
            <person name="Gibbons S.M."/>
            <person name="Avila-Pacheco J."/>
            <person name="Jiang X."/>
            <person name="Kearney S.M."/>
            <person name="Perrotta A.R."/>
            <person name="Berdy B."/>
            <person name="Zhao S."/>
            <person name="Lieberman T.D."/>
            <person name="Swanson P.K."/>
            <person name="Smith M."/>
            <person name="Roesemann S."/>
            <person name="Alexander J.E."/>
            <person name="Rich S.A."/>
            <person name="Livny J."/>
            <person name="Vlamakis H."/>
            <person name="Clish C."/>
            <person name="Bullock K."/>
            <person name="Deik A."/>
            <person name="Scott J."/>
            <person name="Pierce K.A."/>
            <person name="Xavier R.J."/>
            <person name="Alm E.J."/>
        </authorList>
    </citation>
    <scope>NUCLEOTIDE SEQUENCE [LARGE SCALE GENOMIC DNA]</scope>
    <source>
        <strain evidence="4 7">BIOML-A2</strain>
        <strain evidence="3 6">BIOML-A6</strain>
    </source>
</reference>
<protein>
    <recommendedName>
        <fullName evidence="1">Exodeoxyribonuclease X-like C-terminal domain-containing protein</fullName>
    </recommendedName>
</protein>
<dbReference type="Proteomes" id="UP000095517">
    <property type="component" value="Unassembled WGS sequence"/>
</dbReference>
<evidence type="ECO:0000313" key="4">
    <source>
        <dbReference type="EMBL" id="KAA5253410.1"/>
    </source>
</evidence>
<dbReference type="EMBL" id="CYZH01000005">
    <property type="protein sequence ID" value="CUO00394.1"/>
    <property type="molecule type" value="Genomic_DNA"/>
</dbReference>
<evidence type="ECO:0000259" key="1">
    <source>
        <dbReference type="Pfam" id="PF20600"/>
    </source>
</evidence>
<dbReference type="Pfam" id="PF20600">
    <property type="entry name" value="ExoX-like_C"/>
    <property type="match status" value="1"/>
</dbReference>